<accession>A0A1E5PZS4</accession>
<evidence type="ECO:0000313" key="2">
    <source>
        <dbReference type="EMBL" id="OEJ35148.1"/>
    </source>
</evidence>
<keyword evidence="3" id="KW-1185">Reference proteome</keyword>
<dbReference type="EMBL" id="MEHK01000001">
    <property type="protein sequence ID" value="OEJ35148.1"/>
    <property type="molecule type" value="Genomic_DNA"/>
</dbReference>
<protein>
    <submittedName>
        <fullName evidence="2">Uncharacterized protein</fullName>
    </submittedName>
</protein>
<feature type="compositionally biased region" description="Low complexity" evidence="1">
    <location>
        <begin position="48"/>
        <end position="60"/>
    </location>
</feature>
<dbReference type="AlphaFoldDB" id="A0A1E5PZS4"/>
<dbReference type="RefSeq" id="WP_069923334.1">
    <property type="nucleotide sequence ID" value="NZ_MEHK01000001.1"/>
</dbReference>
<reference evidence="2 3" key="1">
    <citation type="submission" date="2016-08" db="EMBL/GenBank/DDBJ databases">
        <title>The complete genome of Streptomyces subrutilus 10-1-1.</title>
        <authorList>
            <person name="Chen X."/>
        </authorList>
    </citation>
    <scope>NUCLEOTIDE SEQUENCE [LARGE SCALE GENOMIC DNA]</scope>
    <source>
        <strain evidence="2 3">10-1-1</strain>
    </source>
</reference>
<organism evidence="2 3">
    <name type="scientific">Streptomyces subrutilus</name>
    <dbReference type="NCBI Taxonomy" id="36818"/>
    <lineage>
        <taxon>Bacteria</taxon>
        <taxon>Bacillati</taxon>
        <taxon>Actinomycetota</taxon>
        <taxon>Actinomycetes</taxon>
        <taxon>Kitasatosporales</taxon>
        <taxon>Streptomycetaceae</taxon>
        <taxon>Streptomyces</taxon>
    </lineage>
</organism>
<sequence length="68" mass="6914">MDRTSDATEPELPARVPENREAVTPDLPPLGPAAPDLAGTVEKDGSESPEPAGPAAGPASDKPQEPTD</sequence>
<comment type="caution">
    <text evidence="2">The sequence shown here is derived from an EMBL/GenBank/DDBJ whole genome shotgun (WGS) entry which is preliminary data.</text>
</comment>
<name>A0A1E5PZS4_9ACTN</name>
<evidence type="ECO:0000313" key="3">
    <source>
        <dbReference type="Proteomes" id="UP000095705"/>
    </source>
</evidence>
<gene>
    <name evidence="2" type="ORF">BGK67_30945</name>
</gene>
<feature type="region of interest" description="Disordered" evidence="1">
    <location>
        <begin position="1"/>
        <end position="68"/>
    </location>
</feature>
<evidence type="ECO:0000256" key="1">
    <source>
        <dbReference type="SAM" id="MobiDB-lite"/>
    </source>
</evidence>
<proteinExistence type="predicted"/>
<dbReference type="Proteomes" id="UP000095705">
    <property type="component" value="Unassembled WGS sequence"/>
</dbReference>